<comment type="caution">
    <text evidence="9">The sequence shown here is derived from an EMBL/GenBank/DDBJ whole genome shotgun (WGS) entry which is preliminary data.</text>
</comment>
<dbReference type="HAMAP" id="MF_00692">
    <property type="entry name" value="SelO"/>
    <property type="match status" value="1"/>
</dbReference>
<comment type="catalytic activity">
    <reaction evidence="8">
        <text>L-tyrosyl-[protein] + ATP = O-(5'-adenylyl)-L-tyrosyl-[protein] + diphosphate</text>
        <dbReference type="Rhea" id="RHEA:54288"/>
        <dbReference type="Rhea" id="RHEA-COMP:10136"/>
        <dbReference type="Rhea" id="RHEA-COMP:13846"/>
        <dbReference type="ChEBI" id="CHEBI:30616"/>
        <dbReference type="ChEBI" id="CHEBI:33019"/>
        <dbReference type="ChEBI" id="CHEBI:46858"/>
        <dbReference type="ChEBI" id="CHEBI:83624"/>
        <dbReference type="EC" id="2.7.7.108"/>
    </reaction>
</comment>
<comment type="function">
    <text evidence="8">Nucleotidyltransferase involved in the post-translational modification of proteins. It can catalyze the addition of adenosine monophosphate (AMP) or uridine monophosphate (UMP) to a protein, resulting in modifications known as AMPylation and UMPylation.</text>
</comment>
<comment type="cofactor">
    <cofactor evidence="8">
        <name>Mg(2+)</name>
        <dbReference type="ChEBI" id="CHEBI:18420"/>
    </cofactor>
    <cofactor evidence="8">
        <name>Mn(2+)</name>
        <dbReference type="ChEBI" id="CHEBI:29035"/>
    </cofactor>
</comment>
<feature type="binding site" evidence="8">
    <location>
        <position position="129"/>
    </location>
    <ligand>
        <name>ATP</name>
        <dbReference type="ChEBI" id="CHEBI:30616"/>
    </ligand>
</feature>
<comment type="catalytic activity">
    <reaction evidence="8">
        <text>L-threonyl-[protein] + ATP = 3-O-(5'-adenylyl)-L-threonyl-[protein] + diphosphate</text>
        <dbReference type="Rhea" id="RHEA:54292"/>
        <dbReference type="Rhea" id="RHEA-COMP:11060"/>
        <dbReference type="Rhea" id="RHEA-COMP:13847"/>
        <dbReference type="ChEBI" id="CHEBI:30013"/>
        <dbReference type="ChEBI" id="CHEBI:30616"/>
        <dbReference type="ChEBI" id="CHEBI:33019"/>
        <dbReference type="ChEBI" id="CHEBI:138113"/>
        <dbReference type="EC" id="2.7.7.108"/>
    </reaction>
</comment>
<dbReference type="NCBIfam" id="NF000658">
    <property type="entry name" value="PRK00029.1"/>
    <property type="match status" value="1"/>
</dbReference>
<keyword evidence="3 8" id="KW-0548">Nucleotidyltransferase</keyword>
<feature type="binding site" evidence="8">
    <location>
        <position position="273"/>
    </location>
    <ligand>
        <name>Mg(2+)</name>
        <dbReference type="ChEBI" id="CHEBI:18420"/>
    </ligand>
</feature>
<evidence type="ECO:0000256" key="3">
    <source>
        <dbReference type="ARBA" id="ARBA00022695"/>
    </source>
</evidence>
<feature type="binding site" evidence="8">
    <location>
        <position position="182"/>
    </location>
    <ligand>
        <name>ATP</name>
        <dbReference type="ChEBI" id="CHEBI:30616"/>
    </ligand>
</feature>
<dbReference type="GO" id="GO:0030145">
    <property type="term" value="F:manganese ion binding"/>
    <property type="evidence" value="ECO:0007669"/>
    <property type="project" value="UniProtKB-UniRule"/>
</dbReference>
<dbReference type="EC" id="2.7.7.108" evidence="8"/>
<feature type="binding site" evidence="8">
    <location>
        <position position="273"/>
    </location>
    <ligand>
        <name>ATP</name>
        <dbReference type="ChEBI" id="CHEBI:30616"/>
    </ligand>
</feature>
<feature type="binding site" evidence="8">
    <location>
        <position position="96"/>
    </location>
    <ligand>
        <name>ATP</name>
        <dbReference type="ChEBI" id="CHEBI:30616"/>
    </ligand>
</feature>
<dbReference type="EMBL" id="QRBB01000001">
    <property type="protein sequence ID" value="RDS77774.1"/>
    <property type="molecule type" value="Genomic_DNA"/>
</dbReference>
<feature type="binding site" evidence="8">
    <location>
        <position position="264"/>
    </location>
    <ligand>
        <name>Mg(2+)</name>
        <dbReference type="ChEBI" id="CHEBI:18420"/>
    </ligand>
</feature>
<dbReference type="AlphaFoldDB" id="A0A395LQC0"/>
<keyword evidence="8" id="KW-0464">Manganese</keyword>
<feature type="active site" description="Proton acceptor" evidence="8">
    <location>
        <position position="263"/>
    </location>
</feature>
<dbReference type="InterPro" id="IPR003846">
    <property type="entry name" value="SelO"/>
</dbReference>
<accession>A0A395LQC0</accession>
<keyword evidence="10" id="KW-1185">Reference proteome</keyword>
<evidence type="ECO:0000256" key="1">
    <source>
        <dbReference type="ARBA" id="ARBA00009747"/>
    </source>
</evidence>
<evidence type="ECO:0000256" key="7">
    <source>
        <dbReference type="ARBA" id="ARBA00022842"/>
    </source>
</evidence>
<comment type="similarity">
    <text evidence="1 8">Belongs to the SELO family.</text>
</comment>
<evidence type="ECO:0000256" key="8">
    <source>
        <dbReference type="HAMAP-Rule" id="MF_00692"/>
    </source>
</evidence>
<dbReference type="GO" id="GO:0070733">
    <property type="term" value="F:AMPylase activity"/>
    <property type="evidence" value="ECO:0007669"/>
    <property type="project" value="UniProtKB-EC"/>
</dbReference>
<dbReference type="Pfam" id="PF02696">
    <property type="entry name" value="SelO"/>
    <property type="match status" value="1"/>
</dbReference>
<keyword evidence="4 8" id="KW-0479">Metal-binding</keyword>
<gene>
    <name evidence="8" type="primary">ydiU</name>
    <name evidence="8" type="synonym">selO</name>
    <name evidence="9" type="ORF">DL238_09260</name>
</gene>
<dbReference type="PANTHER" id="PTHR32057">
    <property type="entry name" value="PROTEIN ADENYLYLTRANSFERASE SELO, MITOCHONDRIAL"/>
    <property type="match status" value="1"/>
</dbReference>
<evidence type="ECO:0000313" key="9">
    <source>
        <dbReference type="EMBL" id="RDS77774.1"/>
    </source>
</evidence>
<comment type="catalytic activity">
    <reaction evidence="8">
        <text>L-histidyl-[protein] + UTP = N(tele)-(5'-uridylyl)-L-histidyl-[protein] + diphosphate</text>
        <dbReference type="Rhea" id="RHEA:83891"/>
        <dbReference type="Rhea" id="RHEA-COMP:9745"/>
        <dbReference type="Rhea" id="RHEA-COMP:20239"/>
        <dbReference type="ChEBI" id="CHEBI:29979"/>
        <dbReference type="ChEBI" id="CHEBI:33019"/>
        <dbReference type="ChEBI" id="CHEBI:46398"/>
        <dbReference type="ChEBI" id="CHEBI:233474"/>
    </reaction>
</comment>
<keyword evidence="7 8" id="KW-0460">Magnesium</keyword>
<dbReference type="Proteomes" id="UP000254101">
    <property type="component" value="Unassembled WGS sequence"/>
</dbReference>
<feature type="binding site" evidence="8">
    <location>
        <position position="128"/>
    </location>
    <ligand>
        <name>ATP</name>
        <dbReference type="ChEBI" id="CHEBI:30616"/>
    </ligand>
</feature>
<feature type="binding site" evidence="8">
    <location>
        <position position="93"/>
    </location>
    <ligand>
        <name>ATP</name>
        <dbReference type="ChEBI" id="CHEBI:30616"/>
    </ligand>
</feature>
<evidence type="ECO:0000313" key="10">
    <source>
        <dbReference type="Proteomes" id="UP000254101"/>
    </source>
</evidence>
<sequence length="466" mass="52253">MDEKPQPHRREAEQPILELADWLGDPVEPADFPRTDLRWRHERAAATIGLDGLSDEQWLAHFGRFEPLAGNLPQPLALRYHGHQFRVYNPEIGDGRGFLFAQLRDETGRLLDLGTKGSGRTPYSRTADGRLTLKGAVRELLATEMLEAQGVYTSRTFSIVETGEQLVRGDEPSPTRSAVLTRLSHGHIRIGTFQRLLAHDEADHIRALVDYCLTQFPGPPPPEDAPDRDDPAVQLLHQVVERLADLAASWMVAGFVHGVLNTDNMNVSGESFDYGPWRWLPKWEPGFTAAYFDHAGLYAFGRQPEALGWNCAQLATALRLVAPSRGLVGALERFGELYGRHLRRRWLWRLGLAPRGEQEDAALIAACERHMRETAQSPDDFFHAHRGGRGANGELGDIFADYEPEPSGHPYWQEGAPQSMLIDEVENIWSAIDQRDDWQPLYAKVDALRRMGEAHGPAPSPAAQER</sequence>
<evidence type="ECO:0000256" key="5">
    <source>
        <dbReference type="ARBA" id="ARBA00022741"/>
    </source>
</evidence>
<evidence type="ECO:0000256" key="4">
    <source>
        <dbReference type="ARBA" id="ARBA00022723"/>
    </source>
</evidence>
<protein>
    <recommendedName>
        <fullName evidence="8">Protein nucleotidyltransferase YdiU</fullName>
        <ecNumber evidence="8">2.7.7.-</ecNumber>
    </recommendedName>
    <alternativeName>
        <fullName evidence="8">Protein adenylyltransferase YdiU</fullName>
        <ecNumber evidence="8">2.7.7.108</ecNumber>
    </alternativeName>
    <alternativeName>
        <fullName evidence="8">Protein uridylyltransferase YdiU</fullName>
        <ecNumber evidence="8">2.7.7.-</ecNumber>
    </alternativeName>
</protein>
<dbReference type="GO" id="GO:0005524">
    <property type="term" value="F:ATP binding"/>
    <property type="evidence" value="ECO:0007669"/>
    <property type="project" value="UniProtKB-UniRule"/>
</dbReference>
<dbReference type="OrthoDB" id="9776281at2"/>
<feature type="binding site" evidence="8">
    <location>
        <position position="95"/>
    </location>
    <ligand>
        <name>ATP</name>
        <dbReference type="ChEBI" id="CHEBI:30616"/>
    </ligand>
</feature>
<keyword evidence="2 8" id="KW-0808">Transferase</keyword>
<feature type="binding site" evidence="8">
    <location>
        <position position="116"/>
    </location>
    <ligand>
        <name>ATP</name>
        <dbReference type="ChEBI" id="CHEBI:30616"/>
    </ligand>
</feature>
<dbReference type="RefSeq" id="WP_115491994.1">
    <property type="nucleotide sequence ID" value="NZ_JACHWW010000001.1"/>
</dbReference>
<evidence type="ECO:0000256" key="2">
    <source>
        <dbReference type="ARBA" id="ARBA00022679"/>
    </source>
</evidence>
<keyword evidence="5 8" id="KW-0547">Nucleotide-binding</keyword>
<dbReference type="GO" id="GO:0000287">
    <property type="term" value="F:magnesium ion binding"/>
    <property type="evidence" value="ECO:0007669"/>
    <property type="project" value="UniProtKB-UniRule"/>
</dbReference>
<proteinExistence type="inferred from homology"/>
<organism evidence="9 10">
    <name type="scientific">Alteriqipengyuania lutimaris</name>
    <dbReference type="NCBI Taxonomy" id="1538146"/>
    <lineage>
        <taxon>Bacteria</taxon>
        <taxon>Pseudomonadati</taxon>
        <taxon>Pseudomonadota</taxon>
        <taxon>Alphaproteobacteria</taxon>
        <taxon>Sphingomonadales</taxon>
        <taxon>Erythrobacteraceae</taxon>
        <taxon>Alteriqipengyuania</taxon>
    </lineage>
</organism>
<reference evidence="9 10" key="1">
    <citation type="submission" date="2018-07" db="EMBL/GenBank/DDBJ databases">
        <title>Erythrobacter nanhaiensis sp. nov., a novel member of the genus Erythrobacter isolated from the South China Sea.</title>
        <authorList>
            <person name="Chen X."/>
            <person name="Liu J."/>
        </authorList>
    </citation>
    <scope>NUCLEOTIDE SEQUENCE [LARGE SCALE GENOMIC DNA]</scope>
    <source>
        <strain evidence="9 10">S-5</strain>
    </source>
</reference>
<dbReference type="PANTHER" id="PTHR32057:SF14">
    <property type="entry name" value="PROTEIN ADENYLYLTRANSFERASE SELO, MITOCHONDRIAL"/>
    <property type="match status" value="1"/>
</dbReference>
<feature type="binding site" evidence="8">
    <location>
        <position position="189"/>
    </location>
    <ligand>
        <name>ATP</name>
        <dbReference type="ChEBI" id="CHEBI:30616"/>
    </ligand>
</feature>
<evidence type="ECO:0000256" key="6">
    <source>
        <dbReference type="ARBA" id="ARBA00022840"/>
    </source>
</evidence>
<comment type="catalytic activity">
    <reaction evidence="8">
        <text>L-tyrosyl-[protein] + UTP = O-(5'-uridylyl)-L-tyrosyl-[protein] + diphosphate</text>
        <dbReference type="Rhea" id="RHEA:83887"/>
        <dbReference type="Rhea" id="RHEA-COMP:10136"/>
        <dbReference type="Rhea" id="RHEA-COMP:20238"/>
        <dbReference type="ChEBI" id="CHEBI:33019"/>
        <dbReference type="ChEBI" id="CHEBI:46398"/>
        <dbReference type="ChEBI" id="CHEBI:46858"/>
        <dbReference type="ChEBI" id="CHEBI:90602"/>
    </reaction>
</comment>
<comment type="catalytic activity">
    <reaction evidence="8">
        <text>L-seryl-[protein] + ATP = 3-O-(5'-adenylyl)-L-seryl-[protein] + diphosphate</text>
        <dbReference type="Rhea" id="RHEA:58120"/>
        <dbReference type="Rhea" id="RHEA-COMP:9863"/>
        <dbReference type="Rhea" id="RHEA-COMP:15073"/>
        <dbReference type="ChEBI" id="CHEBI:29999"/>
        <dbReference type="ChEBI" id="CHEBI:30616"/>
        <dbReference type="ChEBI" id="CHEBI:33019"/>
        <dbReference type="ChEBI" id="CHEBI:142516"/>
        <dbReference type="EC" id="2.7.7.108"/>
    </reaction>
</comment>
<name>A0A395LQC0_9SPHN</name>
<dbReference type="EC" id="2.7.7.-" evidence="8"/>
<keyword evidence="6 8" id="KW-0067">ATP-binding</keyword>
<comment type="catalytic activity">
    <reaction evidence="8">
        <text>L-seryl-[protein] + UTP = O-(5'-uridylyl)-L-seryl-[protein] + diphosphate</text>
        <dbReference type="Rhea" id="RHEA:64604"/>
        <dbReference type="Rhea" id="RHEA-COMP:9863"/>
        <dbReference type="Rhea" id="RHEA-COMP:16635"/>
        <dbReference type="ChEBI" id="CHEBI:29999"/>
        <dbReference type="ChEBI" id="CHEBI:33019"/>
        <dbReference type="ChEBI" id="CHEBI:46398"/>
        <dbReference type="ChEBI" id="CHEBI:156051"/>
    </reaction>
</comment>